<sequence length="108" mass="12008">MHEYGDPFAPEAIAAAVSRVLVLQQSDDQRTLGQHVEQALHENICSCALDIEDQIEGARSGLHLSIAREVRERVELVQSRRAAWSEPFDIVDRASDESFPASDPPGWI</sequence>
<comment type="caution">
    <text evidence="1">The sequence shown here is derived from an EMBL/GenBank/DDBJ whole genome shotgun (WGS) entry which is preliminary data.</text>
</comment>
<name>A0ABQ1S8V7_9SPHN</name>
<gene>
    <name evidence="1" type="ORF">GCM10011515_18240</name>
</gene>
<keyword evidence="2" id="KW-1185">Reference proteome</keyword>
<protein>
    <submittedName>
        <fullName evidence="1">Uncharacterized protein</fullName>
    </submittedName>
</protein>
<evidence type="ECO:0000313" key="2">
    <source>
        <dbReference type="Proteomes" id="UP000619041"/>
    </source>
</evidence>
<dbReference type="Proteomes" id="UP000619041">
    <property type="component" value="Unassembled WGS sequence"/>
</dbReference>
<proteinExistence type="predicted"/>
<organism evidence="1 2">
    <name type="scientific">Tsuneonella deserti</name>
    <dbReference type="NCBI Taxonomy" id="2035528"/>
    <lineage>
        <taxon>Bacteria</taxon>
        <taxon>Pseudomonadati</taxon>
        <taxon>Pseudomonadota</taxon>
        <taxon>Alphaproteobacteria</taxon>
        <taxon>Sphingomonadales</taxon>
        <taxon>Erythrobacteraceae</taxon>
        <taxon>Tsuneonella</taxon>
    </lineage>
</organism>
<reference evidence="2" key="1">
    <citation type="journal article" date="2019" name="Int. J. Syst. Evol. Microbiol.">
        <title>The Global Catalogue of Microorganisms (GCM) 10K type strain sequencing project: providing services to taxonomists for standard genome sequencing and annotation.</title>
        <authorList>
            <consortium name="The Broad Institute Genomics Platform"/>
            <consortium name="The Broad Institute Genome Sequencing Center for Infectious Disease"/>
            <person name="Wu L."/>
            <person name="Ma J."/>
        </authorList>
    </citation>
    <scope>NUCLEOTIDE SEQUENCE [LARGE SCALE GENOMIC DNA]</scope>
    <source>
        <strain evidence="2">CGMCC 1.15959</strain>
    </source>
</reference>
<evidence type="ECO:0000313" key="1">
    <source>
        <dbReference type="EMBL" id="GGD98732.1"/>
    </source>
</evidence>
<dbReference type="EMBL" id="BMKL01000001">
    <property type="protein sequence ID" value="GGD98732.1"/>
    <property type="molecule type" value="Genomic_DNA"/>
</dbReference>
<accession>A0ABQ1S8V7</accession>
<dbReference type="RefSeq" id="WP_188644846.1">
    <property type="nucleotide sequence ID" value="NZ_BMKL01000001.1"/>
</dbReference>